<evidence type="ECO:0000313" key="2">
    <source>
        <dbReference type="EMBL" id="CAF4110877.1"/>
    </source>
</evidence>
<comment type="caution">
    <text evidence="2">The sequence shown here is derived from an EMBL/GenBank/DDBJ whole genome shotgun (WGS) entry which is preliminary data.</text>
</comment>
<accession>A0A819VLR8</accession>
<dbReference type="Proteomes" id="UP000663844">
    <property type="component" value="Unassembled WGS sequence"/>
</dbReference>
<reference evidence="2" key="1">
    <citation type="submission" date="2021-02" db="EMBL/GenBank/DDBJ databases">
        <authorList>
            <person name="Nowell W R."/>
        </authorList>
    </citation>
    <scope>NUCLEOTIDE SEQUENCE</scope>
</reference>
<dbReference type="Proteomes" id="UP000663845">
    <property type="component" value="Unassembled WGS sequence"/>
</dbReference>
<protein>
    <submittedName>
        <fullName evidence="2">Uncharacterized protein</fullName>
    </submittedName>
</protein>
<evidence type="ECO:0000313" key="3">
    <source>
        <dbReference type="Proteomes" id="UP000663844"/>
    </source>
</evidence>
<name>A0A819VLR8_9BILA</name>
<sequence length="221" mass="24068">MGFWENLGNGLGLIFSSSDSGCEKSLDSSTIMFTTTTSSTSLKTSLSYKHPDKSSTHGNIDADDDHLGSMADRNINFNLFIMPSTYNTRSVTNKAAHVGSASITTAIESHDRTQQQSLNVDMTSTVLTHQRMASDNNQGAAAAAAAAATTMPPLPLAQQQTSIVCRLRSRSTPRTSEQQVLPSTQLIIQRSMSNIDGQTYGRRVEEDFKPQIHLILPKLFK</sequence>
<proteinExistence type="predicted"/>
<evidence type="ECO:0000313" key="1">
    <source>
        <dbReference type="EMBL" id="CAF1505384.1"/>
    </source>
</evidence>
<dbReference type="AlphaFoldDB" id="A0A819VLR8"/>
<gene>
    <name evidence="1" type="ORF">JYZ213_LOCUS43727</name>
    <name evidence="2" type="ORF">OXD698_LOCUS35932</name>
</gene>
<organism evidence="2 3">
    <name type="scientific">Adineta steineri</name>
    <dbReference type="NCBI Taxonomy" id="433720"/>
    <lineage>
        <taxon>Eukaryota</taxon>
        <taxon>Metazoa</taxon>
        <taxon>Spiralia</taxon>
        <taxon>Gnathifera</taxon>
        <taxon>Rotifera</taxon>
        <taxon>Eurotatoria</taxon>
        <taxon>Bdelloidea</taxon>
        <taxon>Adinetida</taxon>
        <taxon>Adinetidae</taxon>
        <taxon>Adineta</taxon>
    </lineage>
</organism>
<dbReference type="EMBL" id="CAJOAZ010005730">
    <property type="protein sequence ID" value="CAF4110877.1"/>
    <property type="molecule type" value="Genomic_DNA"/>
</dbReference>
<dbReference type="EMBL" id="CAJNOG010002445">
    <property type="protein sequence ID" value="CAF1505384.1"/>
    <property type="molecule type" value="Genomic_DNA"/>
</dbReference>